<dbReference type="Pfam" id="PF08238">
    <property type="entry name" value="Sel1"/>
    <property type="match status" value="8"/>
</dbReference>
<keyword evidence="1" id="KW-0732">Signal</keyword>
<dbReference type="InterPro" id="IPR050767">
    <property type="entry name" value="Sel1_AlgK"/>
</dbReference>
<dbReference type="RefSeq" id="WP_307275266.1">
    <property type="nucleotide sequence ID" value="NZ_JAUSVX010000007.1"/>
</dbReference>
<keyword evidence="4" id="KW-1185">Reference proteome</keyword>
<dbReference type="Pfam" id="PF00656">
    <property type="entry name" value="Peptidase_C14"/>
    <property type="match status" value="1"/>
</dbReference>
<dbReference type="PROSITE" id="PS50208">
    <property type="entry name" value="CASPASE_P20"/>
    <property type="match status" value="1"/>
</dbReference>
<protein>
    <submittedName>
        <fullName evidence="3">TPR repeat protein/uncharacterized caspase-like protein</fullName>
    </submittedName>
</protein>
<dbReference type="Gene3D" id="3.40.50.1460">
    <property type="match status" value="1"/>
</dbReference>
<evidence type="ECO:0000313" key="4">
    <source>
        <dbReference type="Proteomes" id="UP001242480"/>
    </source>
</evidence>
<reference evidence="3 4" key="1">
    <citation type="submission" date="2023-07" db="EMBL/GenBank/DDBJ databases">
        <title>Genomic Encyclopedia of Type Strains, Phase IV (KMG-IV): sequencing the most valuable type-strain genomes for metagenomic binning, comparative biology and taxonomic classification.</title>
        <authorList>
            <person name="Goeker M."/>
        </authorList>
    </citation>
    <scope>NUCLEOTIDE SEQUENCE [LARGE SCALE GENOMIC DNA]</scope>
    <source>
        <strain evidence="3 4">DSM 19619</strain>
    </source>
</reference>
<dbReference type="PANTHER" id="PTHR11102">
    <property type="entry name" value="SEL-1-LIKE PROTEIN"/>
    <property type="match status" value="1"/>
</dbReference>
<dbReference type="InterPro" id="IPR006597">
    <property type="entry name" value="Sel1-like"/>
</dbReference>
<dbReference type="InterPro" id="IPR011600">
    <property type="entry name" value="Pept_C14_caspase"/>
</dbReference>
<evidence type="ECO:0000259" key="2">
    <source>
        <dbReference type="PROSITE" id="PS50208"/>
    </source>
</evidence>
<feature type="chain" id="PRO_5045449496" evidence="1">
    <location>
        <begin position="26"/>
        <end position="771"/>
    </location>
</feature>
<organism evidence="3 4">
    <name type="scientific">Labrys wisconsinensis</name>
    <dbReference type="NCBI Taxonomy" id="425677"/>
    <lineage>
        <taxon>Bacteria</taxon>
        <taxon>Pseudomonadati</taxon>
        <taxon>Pseudomonadota</taxon>
        <taxon>Alphaproteobacteria</taxon>
        <taxon>Hyphomicrobiales</taxon>
        <taxon>Xanthobacteraceae</taxon>
        <taxon>Labrys</taxon>
    </lineage>
</organism>
<dbReference type="InterPro" id="IPR029030">
    <property type="entry name" value="Caspase-like_dom_sf"/>
</dbReference>
<dbReference type="EMBL" id="JAUSVX010000007">
    <property type="protein sequence ID" value="MDQ0470922.1"/>
    <property type="molecule type" value="Genomic_DNA"/>
</dbReference>
<feature type="signal peptide" evidence="1">
    <location>
        <begin position="1"/>
        <end position="25"/>
    </location>
</feature>
<evidence type="ECO:0000256" key="1">
    <source>
        <dbReference type="SAM" id="SignalP"/>
    </source>
</evidence>
<dbReference type="PANTHER" id="PTHR11102:SF160">
    <property type="entry name" value="ERAD-ASSOCIATED E3 UBIQUITIN-PROTEIN LIGASE COMPONENT HRD3"/>
    <property type="match status" value="1"/>
</dbReference>
<accession>A0ABU0J9H3</accession>
<gene>
    <name evidence="3" type="ORF">QO011_003941</name>
</gene>
<sequence length="771" mass="83274">MKFATRLTVAFAFLALVAAPGSALADKRVALLIGNASYTAVSRLTNPPNDVAAMKAALETAGFDKVDTALDLGREAMVRTLRTFEDESTDADIAVVYYSGHGMEMNGENFLVPVDAKLNSDRDVEDEAVSLDRVLRSIDGAKRLKLVILDACRNNPFIPKMAHTKANRAVERGLGRVDPQGADTLIAFAAKAGTVASDGDDQNSPFTASLVKRLIEPGVDIRLALGNVRDDVLAATARQQEPFAYGSLGGGTIILSKQTVVIQQTIIQPQTNTTPPNTAVNSCTDAAAHWAEAQKFDRIELYERHLQLFGNCAFADFARLKIEDKKREKEQQEKLAAVTPVQPLLSGTTPVTECDRLAAEPGDADRAATGINFDDIDAAAAVTACQNAMAQYPSAGRLPMQLGRALYKLQRYAEAATAWQKGSDLGSLASTNHVAMAYRDGEGLKKDGAEAVRLFQVCADKGFTECQNNLGYQYDIGDGVPKNDDLAFKYYKLAADQGQGLALNNVAVMYRDGRGVEKDQAKAAQLFLESAKQNITLAYRNLGFAYRDGEGVTPDQAEANRRFKVCADRGNSDCQLNLGYQYDIGAGTAVDKTEAARLYKLAADQGNALAINNLGTMYKDGLGVPKNPNEAFRLYKISADRGEAIAFYNLGLMYKDGIGTGRDDTEAMRLFRQGADKGNTDAMYQVAYMYSEGRGAARDFDEAAHAMVQAIAAGNAFSLKEMTTNFKPWGVPFRKAIQRELQSRGAYRGPINGVFGSDTLSALRSLPGQSG</sequence>
<dbReference type="Gene3D" id="1.25.40.10">
    <property type="entry name" value="Tetratricopeptide repeat domain"/>
    <property type="match status" value="2"/>
</dbReference>
<dbReference type="SMART" id="SM00671">
    <property type="entry name" value="SEL1"/>
    <property type="match status" value="8"/>
</dbReference>
<dbReference type="InterPro" id="IPR001309">
    <property type="entry name" value="Pept_C14_p20"/>
</dbReference>
<comment type="caution">
    <text evidence="3">The sequence shown here is derived from an EMBL/GenBank/DDBJ whole genome shotgun (WGS) entry which is preliminary data.</text>
</comment>
<feature type="domain" description="Caspase family p20" evidence="2">
    <location>
        <begin position="26"/>
        <end position="156"/>
    </location>
</feature>
<dbReference type="SUPFAM" id="SSF48452">
    <property type="entry name" value="TPR-like"/>
    <property type="match status" value="1"/>
</dbReference>
<evidence type="ECO:0000313" key="3">
    <source>
        <dbReference type="EMBL" id="MDQ0470922.1"/>
    </source>
</evidence>
<dbReference type="Proteomes" id="UP001242480">
    <property type="component" value="Unassembled WGS sequence"/>
</dbReference>
<proteinExistence type="predicted"/>
<name>A0ABU0J9H3_9HYPH</name>
<dbReference type="InterPro" id="IPR011990">
    <property type="entry name" value="TPR-like_helical_dom_sf"/>
</dbReference>
<dbReference type="SUPFAM" id="SSF81901">
    <property type="entry name" value="HCP-like"/>
    <property type="match status" value="2"/>
</dbReference>
<dbReference type="SUPFAM" id="SSF52129">
    <property type="entry name" value="Caspase-like"/>
    <property type="match status" value="1"/>
</dbReference>